<accession>A0ABQ0CD64</accession>
<keyword evidence="3" id="KW-1185">Reference proteome</keyword>
<feature type="domain" description="AB hydrolase-1" evidence="1">
    <location>
        <begin position="5"/>
        <end position="214"/>
    </location>
</feature>
<evidence type="ECO:0000313" key="2">
    <source>
        <dbReference type="EMBL" id="GAB0058842.1"/>
    </source>
</evidence>
<gene>
    <name evidence="2" type="ORF">SIID45300_03199</name>
</gene>
<reference evidence="2 3" key="2">
    <citation type="submission" date="2024-09" db="EMBL/GenBank/DDBJ databases">
        <title>Draft genome sequence of Candidatus Magnetaquicoccaceae bacterium FCR-1.</title>
        <authorList>
            <person name="Shimoshige H."/>
            <person name="Shimamura S."/>
            <person name="Taoka A."/>
            <person name="Kobayashi H."/>
            <person name="Maekawa T."/>
        </authorList>
    </citation>
    <scope>NUCLEOTIDE SEQUENCE [LARGE SCALE GENOMIC DNA]</scope>
    <source>
        <strain evidence="2 3">FCR-1</strain>
    </source>
</reference>
<dbReference type="InterPro" id="IPR029058">
    <property type="entry name" value="AB_hydrolase_fold"/>
</dbReference>
<protein>
    <recommendedName>
        <fullName evidence="1">AB hydrolase-1 domain-containing protein</fullName>
    </recommendedName>
</protein>
<sequence length="226" mass="24762">MSSTLVLVHGWGFGAGVWRPVRRGLQACSSHALDLGFYHPARTAFPTEDGFIAIGHSLGFLWLTRHLLLEPDLAARCGGLIAINGFCRFARSLDFPAGVAPRILERMVSRLGIDPRAVLSDFQRQGGLDTPLNLPATLNAHALAQGLSWLAEWDSRALLPAWNKPLLVISSRDDRVVTPEMVLQQFQPGAFTTLEWCEAGGHLLPLTRPEWIAARIDAFARLHGAS</sequence>
<dbReference type="RefSeq" id="WP_420906561.1">
    <property type="nucleotide sequence ID" value="NZ_BAAFGK010000005.1"/>
</dbReference>
<reference evidence="2 3" key="1">
    <citation type="submission" date="2024-05" db="EMBL/GenBank/DDBJ databases">
        <authorList>
            <consortium name="Candidatus Magnetaquicoccaceae bacterium FCR-1 genome sequencing consortium"/>
            <person name="Shimoshige H."/>
            <person name="Shimamura S."/>
            <person name="Taoka A."/>
            <person name="Kobayashi H."/>
            <person name="Maekawa T."/>
        </authorList>
    </citation>
    <scope>NUCLEOTIDE SEQUENCE [LARGE SCALE GENOMIC DNA]</scope>
    <source>
        <strain evidence="2 3">FCR-1</strain>
    </source>
</reference>
<dbReference type="Proteomes" id="UP001628193">
    <property type="component" value="Unassembled WGS sequence"/>
</dbReference>
<comment type="caution">
    <text evidence="2">The sequence shown here is derived from an EMBL/GenBank/DDBJ whole genome shotgun (WGS) entry which is preliminary data.</text>
</comment>
<dbReference type="Pfam" id="PF12697">
    <property type="entry name" value="Abhydrolase_6"/>
    <property type="match status" value="1"/>
</dbReference>
<dbReference type="SUPFAM" id="SSF53474">
    <property type="entry name" value="alpha/beta-Hydrolases"/>
    <property type="match status" value="1"/>
</dbReference>
<evidence type="ECO:0000259" key="1">
    <source>
        <dbReference type="Pfam" id="PF12697"/>
    </source>
</evidence>
<organism evidence="2 3">
    <name type="scientific">Candidatus Magnetaquiglobus chichijimensis</name>
    <dbReference type="NCBI Taxonomy" id="3141448"/>
    <lineage>
        <taxon>Bacteria</taxon>
        <taxon>Pseudomonadati</taxon>
        <taxon>Pseudomonadota</taxon>
        <taxon>Magnetococcia</taxon>
        <taxon>Magnetococcales</taxon>
        <taxon>Candidatus Magnetaquicoccaceae</taxon>
        <taxon>Candidatus Magnetaquiglobus</taxon>
    </lineage>
</organism>
<dbReference type="Gene3D" id="3.40.50.1820">
    <property type="entry name" value="alpha/beta hydrolase"/>
    <property type="match status" value="1"/>
</dbReference>
<name>A0ABQ0CD64_9PROT</name>
<proteinExistence type="predicted"/>
<dbReference type="EMBL" id="BAAFGK010000005">
    <property type="protein sequence ID" value="GAB0058842.1"/>
    <property type="molecule type" value="Genomic_DNA"/>
</dbReference>
<evidence type="ECO:0000313" key="3">
    <source>
        <dbReference type="Proteomes" id="UP001628193"/>
    </source>
</evidence>
<dbReference type="InterPro" id="IPR000073">
    <property type="entry name" value="AB_hydrolase_1"/>
</dbReference>